<evidence type="ECO:0000313" key="2">
    <source>
        <dbReference type="EMBL" id="MBI5078987.1"/>
    </source>
</evidence>
<protein>
    <submittedName>
        <fullName evidence="2">AmmeMemoRadiSam system protein B</fullName>
    </submittedName>
</protein>
<feature type="domain" description="Extradiol ring-cleavage dioxygenase class III enzyme subunit B" evidence="1">
    <location>
        <begin position="8"/>
        <end position="254"/>
    </location>
</feature>
<sequence>MSIVFAGILPHPPILIPEIGRENLKEAERSKKALEIISRRMLSRNFDTLVIITPHGAVGQASVPVYTAPVFEGNFSSFGMARPVFNFKGDSELGMAVVKDNLLATACPETLLDHGVLVPLYYPQAAGLKKPILPVAIAFMSLPKLYAFGKSLVKTAGRLNRKILLIASADMSHRLTEDAPAGYSPRGREFDEKLVELVKAYDVEGILKFDEKLADEAGQDALWSIAIMLGALDGKKVKPEVLSYEGPFGVGYMVAAMEVI</sequence>
<reference evidence="2" key="1">
    <citation type="submission" date="2020-07" db="EMBL/GenBank/DDBJ databases">
        <title>Huge and variable diversity of episymbiotic CPR bacteria and DPANN archaea in groundwater ecosystems.</title>
        <authorList>
            <person name="He C.Y."/>
            <person name="Keren R."/>
            <person name="Whittaker M."/>
            <person name="Farag I.F."/>
            <person name="Doudna J."/>
            <person name="Cate J.H.D."/>
            <person name="Banfield J.F."/>
        </authorList>
    </citation>
    <scope>NUCLEOTIDE SEQUENCE</scope>
    <source>
        <strain evidence="2">NC_groundwater_1860_Pr3_B-0.1um_51_7</strain>
    </source>
</reference>
<dbReference type="GO" id="GO:0008198">
    <property type="term" value="F:ferrous iron binding"/>
    <property type="evidence" value="ECO:0007669"/>
    <property type="project" value="InterPro"/>
</dbReference>
<proteinExistence type="predicted"/>
<evidence type="ECO:0000259" key="1">
    <source>
        <dbReference type="Pfam" id="PF02900"/>
    </source>
</evidence>
<evidence type="ECO:0000313" key="3">
    <source>
        <dbReference type="Proteomes" id="UP000808761"/>
    </source>
</evidence>
<dbReference type="AlphaFoldDB" id="A0A9D6UKV6"/>
<dbReference type="CDD" id="cd07951">
    <property type="entry name" value="ED_3B_N_AMMECR1"/>
    <property type="match status" value="1"/>
</dbReference>
<dbReference type="EMBL" id="JACRKR010000151">
    <property type="protein sequence ID" value="MBI5078987.1"/>
    <property type="molecule type" value="Genomic_DNA"/>
</dbReference>
<dbReference type="SUPFAM" id="SSF53213">
    <property type="entry name" value="LigB-like"/>
    <property type="match status" value="1"/>
</dbReference>
<dbReference type="Gene3D" id="3.40.830.10">
    <property type="entry name" value="LigB-like"/>
    <property type="match status" value="1"/>
</dbReference>
<dbReference type="InterPro" id="IPR004183">
    <property type="entry name" value="Xdiol_dOase_suB"/>
</dbReference>
<organism evidence="2 3">
    <name type="scientific">Candidatus Saganbacteria bacterium</name>
    <dbReference type="NCBI Taxonomy" id="2575572"/>
    <lineage>
        <taxon>Bacteria</taxon>
        <taxon>Bacillati</taxon>
        <taxon>Saganbacteria</taxon>
    </lineage>
</organism>
<accession>A0A9D6UKV6</accession>
<gene>
    <name evidence="2" type="primary">amrB</name>
    <name evidence="2" type="ORF">HZB08_03100</name>
</gene>
<dbReference type="Proteomes" id="UP000808761">
    <property type="component" value="Unassembled WGS sequence"/>
</dbReference>
<comment type="caution">
    <text evidence="2">The sequence shown here is derived from an EMBL/GenBank/DDBJ whole genome shotgun (WGS) entry which is preliminary data.</text>
</comment>
<dbReference type="NCBIfam" id="TIGR04336">
    <property type="entry name" value="AmmeMemoSam_B"/>
    <property type="match status" value="1"/>
</dbReference>
<name>A0A9D6UKV6_UNCSA</name>
<dbReference type="Pfam" id="PF02900">
    <property type="entry name" value="LigB"/>
    <property type="match status" value="1"/>
</dbReference>
<dbReference type="GO" id="GO:0016702">
    <property type="term" value="F:oxidoreductase activity, acting on single donors with incorporation of molecular oxygen, incorporation of two atoms of oxygen"/>
    <property type="evidence" value="ECO:0007669"/>
    <property type="project" value="UniProtKB-ARBA"/>
</dbReference>